<keyword evidence="3" id="KW-1185">Reference proteome</keyword>
<dbReference type="AlphaFoldDB" id="A0A8S1TTX3"/>
<gene>
    <name evidence="1" type="ORF">PPENT_87.1.T0270158</name>
    <name evidence="2" type="ORF">PPENT_87.1.T0270159</name>
</gene>
<reference evidence="2" key="1">
    <citation type="submission" date="2021-01" db="EMBL/GenBank/DDBJ databases">
        <authorList>
            <consortium name="Genoscope - CEA"/>
            <person name="William W."/>
        </authorList>
    </citation>
    <scope>NUCLEOTIDE SEQUENCE</scope>
</reference>
<dbReference type="EMBL" id="CAJJDO010000027">
    <property type="protein sequence ID" value="CAD8155537.1"/>
    <property type="molecule type" value="Genomic_DNA"/>
</dbReference>
<protein>
    <submittedName>
        <fullName evidence="2">Uncharacterized protein</fullName>
    </submittedName>
</protein>
<proteinExistence type="predicted"/>
<sequence>MKSGAFACSSTQNNNISLFSSLITQTGNKNQTINILAVDFQQNKITHLYSLKKHTEWVSSLSLNNSENLLLTCGYQETIIWKKDQDNKWKFMTEVIKQSTPNYPDRALFLKDDQYILFKSRKGSTSAIVYQQINQILLNIMIQSLILYPTQNLNYIKHLNLDQN</sequence>
<evidence type="ECO:0000313" key="1">
    <source>
        <dbReference type="EMBL" id="CAD8155537.1"/>
    </source>
</evidence>
<accession>A0A8S1TTX3</accession>
<dbReference type="EMBL" id="CAJJDO010000027">
    <property type="protein sequence ID" value="CAD8155538.1"/>
    <property type="molecule type" value="Genomic_DNA"/>
</dbReference>
<evidence type="ECO:0000313" key="3">
    <source>
        <dbReference type="Proteomes" id="UP000689195"/>
    </source>
</evidence>
<dbReference type="Proteomes" id="UP000689195">
    <property type="component" value="Unassembled WGS sequence"/>
</dbReference>
<evidence type="ECO:0000313" key="2">
    <source>
        <dbReference type="EMBL" id="CAD8155538.1"/>
    </source>
</evidence>
<name>A0A8S1TTX3_9CILI</name>
<comment type="caution">
    <text evidence="2">The sequence shown here is derived from an EMBL/GenBank/DDBJ whole genome shotgun (WGS) entry which is preliminary data.</text>
</comment>
<organism evidence="2 3">
    <name type="scientific">Paramecium pentaurelia</name>
    <dbReference type="NCBI Taxonomy" id="43138"/>
    <lineage>
        <taxon>Eukaryota</taxon>
        <taxon>Sar</taxon>
        <taxon>Alveolata</taxon>
        <taxon>Ciliophora</taxon>
        <taxon>Intramacronucleata</taxon>
        <taxon>Oligohymenophorea</taxon>
        <taxon>Peniculida</taxon>
        <taxon>Parameciidae</taxon>
        <taxon>Paramecium</taxon>
    </lineage>
</organism>